<organism evidence="3 4">
    <name type="scientific">Entomortierella chlamydospora</name>
    <dbReference type="NCBI Taxonomy" id="101097"/>
    <lineage>
        <taxon>Eukaryota</taxon>
        <taxon>Fungi</taxon>
        <taxon>Fungi incertae sedis</taxon>
        <taxon>Mucoromycota</taxon>
        <taxon>Mortierellomycotina</taxon>
        <taxon>Mortierellomycetes</taxon>
        <taxon>Mortierellales</taxon>
        <taxon>Mortierellaceae</taxon>
        <taxon>Entomortierella</taxon>
    </lineage>
</organism>
<protein>
    <recommendedName>
        <fullName evidence="2">CCHC-type domain-containing protein</fullName>
    </recommendedName>
</protein>
<comment type="caution">
    <text evidence="3">The sequence shown here is derived from an EMBL/GenBank/DDBJ whole genome shotgun (WGS) entry which is preliminary data.</text>
</comment>
<sequence>MSGRPSGGTPNRRVFCYKCGGANHFSRDCKATDVKCYNCNGFGHLSRDCPEGPKAQVCYKCQQEGHIDKRNPRVLHVCLQPIYLSRICARPIRVAADVAGIIYGRKFVNLCDFASAVGTTAKNRIEVGPHPKTKV</sequence>
<dbReference type="InterPro" id="IPR001878">
    <property type="entry name" value="Znf_CCHC"/>
</dbReference>
<dbReference type="PROSITE" id="PS50158">
    <property type="entry name" value="ZF_CCHC"/>
    <property type="match status" value="2"/>
</dbReference>
<keyword evidence="4" id="KW-1185">Reference proteome</keyword>
<name>A0A9P6MQ28_9FUNG</name>
<keyword evidence="1" id="KW-0479">Metal-binding</keyword>
<keyword evidence="1" id="KW-0862">Zinc</keyword>
<dbReference type="EMBL" id="JAAAID010001470">
    <property type="protein sequence ID" value="KAG0009885.1"/>
    <property type="molecule type" value="Genomic_DNA"/>
</dbReference>
<feature type="domain" description="CCHC-type" evidence="2">
    <location>
        <begin position="16"/>
        <end position="30"/>
    </location>
</feature>
<dbReference type="Proteomes" id="UP000703661">
    <property type="component" value="Unassembled WGS sequence"/>
</dbReference>
<dbReference type="AlphaFoldDB" id="A0A9P6MQ28"/>
<evidence type="ECO:0000313" key="3">
    <source>
        <dbReference type="EMBL" id="KAG0009885.1"/>
    </source>
</evidence>
<dbReference type="InterPro" id="IPR036875">
    <property type="entry name" value="Znf_CCHC_sf"/>
</dbReference>
<keyword evidence="1" id="KW-0863">Zinc-finger</keyword>
<accession>A0A9P6MQ28</accession>
<dbReference type="SMART" id="SM00343">
    <property type="entry name" value="ZnF_C2HC"/>
    <property type="match status" value="3"/>
</dbReference>
<reference evidence="3" key="1">
    <citation type="journal article" date="2020" name="Fungal Divers.">
        <title>Resolving the Mortierellaceae phylogeny through synthesis of multi-gene phylogenetics and phylogenomics.</title>
        <authorList>
            <person name="Vandepol N."/>
            <person name="Liber J."/>
            <person name="Desiro A."/>
            <person name="Na H."/>
            <person name="Kennedy M."/>
            <person name="Barry K."/>
            <person name="Grigoriev I.V."/>
            <person name="Miller A.N."/>
            <person name="O'Donnell K."/>
            <person name="Stajich J.E."/>
            <person name="Bonito G."/>
        </authorList>
    </citation>
    <scope>NUCLEOTIDE SEQUENCE</scope>
    <source>
        <strain evidence="3">NRRL 2769</strain>
    </source>
</reference>
<feature type="domain" description="CCHC-type" evidence="2">
    <location>
        <begin position="35"/>
        <end position="51"/>
    </location>
</feature>
<evidence type="ECO:0000256" key="1">
    <source>
        <dbReference type="PROSITE-ProRule" id="PRU00047"/>
    </source>
</evidence>
<dbReference type="Gene3D" id="4.10.60.10">
    <property type="entry name" value="Zinc finger, CCHC-type"/>
    <property type="match status" value="1"/>
</dbReference>
<dbReference type="Pfam" id="PF00098">
    <property type="entry name" value="zf-CCHC"/>
    <property type="match status" value="3"/>
</dbReference>
<dbReference type="SUPFAM" id="SSF57756">
    <property type="entry name" value="Retrovirus zinc finger-like domains"/>
    <property type="match status" value="1"/>
</dbReference>
<dbReference type="GO" id="GO:0008270">
    <property type="term" value="F:zinc ion binding"/>
    <property type="evidence" value="ECO:0007669"/>
    <property type="project" value="UniProtKB-KW"/>
</dbReference>
<evidence type="ECO:0000313" key="4">
    <source>
        <dbReference type="Proteomes" id="UP000703661"/>
    </source>
</evidence>
<proteinExistence type="predicted"/>
<dbReference type="GO" id="GO:0003676">
    <property type="term" value="F:nucleic acid binding"/>
    <property type="evidence" value="ECO:0007669"/>
    <property type="project" value="InterPro"/>
</dbReference>
<gene>
    <name evidence="3" type="ORF">BGZ80_001968</name>
</gene>
<evidence type="ECO:0000259" key="2">
    <source>
        <dbReference type="PROSITE" id="PS50158"/>
    </source>
</evidence>